<organism evidence="2 3">
    <name type="scientific">Oryza meyeriana var. granulata</name>
    <dbReference type="NCBI Taxonomy" id="110450"/>
    <lineage>
        <taxon>Eukaryota</taxon>
        <taxon>Viridiplantae</taxon>
        <taxon>Streptophyta</taxon>
        <taxon>Embryophyta</taxon>
        <taxon>Tracheophyta</taxon>
        <taxon>Spermatophyta</taxon>
        <taxon>Magnoliopsida</taxon>
        <taxon>Liliopsida</taxon>
        <taxon>Poales</taxon>
        <taxon>Poaceae</taxon>
        <taxon>BOP clade</taxon>
        <taxon>Oryzoideae</taxon>
        <taxon>Oryzeae</taxon>
        <taxon>Oryzinae</taxon>
        <taxon>Oryza</taxon>
        <taxon>Oryza meyeriana</taxon>
    </lineage>
</organism>
<proteinExistence type="predicted"/>
<reference evidence="2 3" key="1">
    <citation type="submission" date="2019-11" db="EMBL/GenBank/DDBJ databases">
        <title>Whole genome sequence of Oryza granulata.</title>
        <authorList>
            <person name="Li W."/>
        </authorList>
    </citation>
    <scope>NUCLEOTIDE SEQUENCE [LARGE SCALE GENOMIC DNA]</scope>
    <source>
        <strain evidence="3">cv. Menghai</strain>
        <tissue evidence="2">Leaf</tissue>
    </source>
</reference>
<feature type="compositionally biased region" description="Basic and acidic residues" evidence="1">
    <location>
        <begin position="60"/>
        <end position="71"/>
    </location>
</feature>
<dbReference type="AlphaFoldDB" id="A0A6G1CN70"/>
<protein>
    <submittedName>
        <fullName evidence="2">Uncharacterized protein</fullName>
    </submittedName>
</protein>
<gene>
    <name evidence="2" type="ORF">E2562_003567</name>
</gene>
<evidence type="ECO:0000256" key="1">
    <source>
        <dbReference type="SAM" id="MobiDB-lite"/>
    </source>
</evidence>
<dbReference type="Proteomes" id="UP000479710">
    <property type="component" value="Unassembled WGS sequence"/>
</dbReference>
<evidence type="ECO:0000313" key="3">
    <source>
        <dbReference type="Proteomes" id="UP000479710"/>
    </source>
</evidence>
<name>A0A6G1CN70_9ORYZ</name>
<keyword evidence="3" id="KW-1185">Reference proteome</keyword>
<accession>A0A6G1CN70</accession>
<sequence length="150" mass="15825">MPAPVGLPGGVAESGRSPAVPCDGCDHAASPALALQPPCPAELAAEPAHPPRVAARAHALRPDRSLEDERQRARRRGPPGLRGDGGRLDGGRRRRISEAALFAAARTAWEHDESRKVSLGPPCEPLISIVTVQGGSTVSTFKKPLTFLFF</sequence>
<feature type="region of interest" description="Disordered" evidence="1">
    <location>
        <begin position="1"/>
        <end position="92"/>
    </location>
</feature>
<comment type="caution">
    <text evidence="2">The sequence shown here is derived from an EMBL/GenBank/DDBJ whole genome shotgun (WGS) entry which is preliminary data.</text>
</comment>
<feature type="compositionally biased region" description="Low complexity" evidence="1">
    <location>
        <begin position="28"/>
        <end position="57"/>
    </location>
</feature>
<evidence type="ECO:0000313" key="2">
    <source>
        <dbReference type="EMBL" id="KAF0901596.1"/>
    </source>
</evidence>
<dbReference type="EMBL" id="SPHZ02000008">
    <property type="protein sequence ID" value="KAF0901596.1"/>
    <property type="molecule type" value="Genomic_DNA"/>
</dbReference>